<evidence type="ECO:0000313" key="3">
    <source>
        <dbReference type="Proteomes" id="UP000279306"/>
    </source>
</evidence>
<sequence>MIDAMRRQFELAWALTELHLDALGEEDVFWEPATLCWTVRHDGGRWHADFADAEPDPVPVPTIAWLSWHIDFWWSAALDGVAGRPARGPSEVPWAGSGPAAVARLRELAVQWRNVLADMTADDLTKPATFPWGAAEGRTMVDTALWVTVELTKNASEIGQLRLIRAARG</sequence>
<accession>A0A448IUH6</accession>
<dbReference type="InterPro" id="IPR034660">
    <property type="entry name" value="DinB/YfiT-like"/>
</dbReference>
<name>A0A448IUH6_MYCAU</name>
<dbReference type="Proteomes" id="UP000279306">
    <property type="component" value="Chromosome"/>
</dbReference>
<feature type="domain" description="DinB-like" evidence="1">
    <location>
        <begin position="8"/>
        <end position="157"/>
    </location>
</feature>
<keyword evidence="3" id="KW-1185">Reference proteome</keyword>
<dbReference type="SUPFAM" id="SSF109854">
    <property type="entry name" value="DinB/YfiT-like putative metalloenzymes"/>
    <property type="match status" value="1"/>
</dbReference>
<gene>
    <name evidence="2" type="ORF">NCTC10437_03349</name>
</gene>
<dbReference type="InterPro" id="IPR024775">
    <property type="entry name" value="DinB-like"/>
</dbReference>
<dbReference type="AlphaFoldDB" id="A0A448IUH6"/>
<dbReference type="EMBL" id="LR134356">
    <property type="protein sequence ID" value="VEG56112.1"/>
    <property type="molecule type" value="Genomic_DNA"/>
</dbReference>
<dbReference type="RefSeq" id="WP_048631678.1">
    <property type="nucleotide sequence ID" value="NZ_CVQQ01000004.1"/>
</dbReference>
<dbReference type="OrthoDB" id="5022306at2"/>
<dbReference type="STRING" id="1791.GCA_001049355_01743"/>
<proteinExistence type="predicted"/>
<organism evidence="2 3">
    <name type="scientific">Mycolicibacterium aurum</name>
    <name type="common">Mycobacterium aurum</name>
    <dbReference type="NCBI Taxonomy" id="1791"/>
    <lineage>
        <taxon>Bacteria</taxon>
        <taxon>Bacillati</taxon>
        <taxon>Actinomycetota</taxon>
        <taxon>Actinomycetes</taxon>
        <taxon>Mycobacteriales</taxon>
        <taxon>Mycobacteriaceae</taxon>
        <taxon>Mycolicibacterium</taxon>
    </lineage>
</organism>
<evidence type="ECO:0000259" key="1">
    <source>
        <dbReference type="Pfam" id="PF12867"/>
    </source>
</evidence>
<evidence type="ECO:0000313" key="2">
    <source>
        <dbReference type="EMBL" id="VEG56112.1"/>
    </source>
</evidence>
<dbReference type="Pfam" id="PF12867">
    <property type="entry name" value="DinB_2"/>
    <property type="match status" value="1"/>
</dbReference>
<dbReference type="KEGG" id="mauu:NCTC10437_03349"/>
<reference evidence="2 3" key="1">
    <citation type="submission" date="2018-12" db="EMBL/GenBank/DDBJ databases">
        <authorList>
            <consortium name="Pathogen Informatics"/>
        </authorList>
    </citation>
    <scope>NUCLEOTIDE SEQUENCE [LARGE SCALE GENOMIC DNA]</scope>
    <source>
        <strain evidence="2 3">NCTC10437</strain>
    </source>
</reference>
<protein>
    <submittedName>
        <fullName evidence="2">DinB superfamily</fullName>
    </submittedName>
</protein>